<keyword evidence="3" id="KW-1185">Reference proteome</keyword>
<name>A0A5B7FB66_PORTR</name>
<evidence type="ECO:0000313" key="2">
    <source>
        <dbReference type="EMBL" id="MPC42499.1"/>
    </source>
</evidence>
<gene>
    <name evidence="2" type="ORF">E2C01_036121</name>
</gene>
<organism evidence="2 3">
    <name type="scientific">Portunus trituberculatus</name>
    <name type="common">Swimming crab</name>
    <name type="synonym">Neptunus trituberculatus</name>
    <dbReference type="NCBI Taxonomy" id="210409"/>
    <lineage>
        <taxon>Eukaryota</taxon>
        <taxon>Metazoa</taxon>
        <taxon>Ecdysozoa</taxon>
        <taxon>Arthropoda</taxon>
        <taxon>Crustacea</taxon>
        <taxon>Multicrustacea</taxon>
        <taxon>Malacostraca</taxon>
        <taxon>Eumalacostraca</taxon>
        <taxon>Eucarida</taxon>
        <taxon>Decapoda</taxon>
        <taxon>Pleocyemata</taxon>
        <taxon>Brachyura</taxon>
        <taxon>Eubrachyura</taxon>
        <taxon>Portunoidea</taxon>
        <taxon>Portunidae</taxon>
        <taxon>Portuninae</taxon>
        <taxon>Portunus</taxon>
    </lineage>
</organism>
<reference evidence="2 3" key="1">
    <citation type="submission" date="2019-05" db="EMBL/GenBank/DDBJ databases">
        <title>Another draft genome of Portunus trituberculatus and its Hox gene families provides insights of decapod evolution.</title>
        <authorList>
            <person name="Jeong J.-H."/>
            <person name="Song I."/>
            <person name="Kim S."/>
            <person name="Choi T."/>
            <person name="Kim D."/>
            <person name="Ryu S."/>
            <person name="Kim W."/>
        </authorList>
    </citation>
    <scope>NUCLEOTIDE SEQUENCE [LARGE SCALE GENOMIC DNA]</scope>
    <source>
        <tissue evidence="2">Muscle</tissue>
    </source>
</reference>
<proteinExistence type="predicted"/>
<sequence length="80" mass="8974">MVAWPWGTRLLLPPYRSALKQGPFVGARTKRRGTRRGTPETSYFLSLSTERGTEGATQHYRRHDQRQTEAEGTTRLAGGG</sequence>
<evidence type="ECO:0000313" key="3">
    <source>
        <dbReference type="Proteomes" id="UP000324222"/>
    </source>
</evidence>
<evidence type="ECO:0000256" key="1">
    <source>
        <dbReference type="SAM" id="MobiDB-lite"/>
    </source>
</evidence>
<protein>
    <submittedName>
        <fullName evidence="2">Uncharacterized protein</fullName>
    </submittedName>
</protein>
<dbReference type="EMBL" id="VSRR010005459">
    <property type="protein sequence ID" value="MPC42499.1"/>
    <property type="molecule type" value="Genomic_DNA"/>
</dbReference>
<dbReference type="AlphaFoldDB" id="A0A5B7FB66"/>
<accession>A0A5B7FB66</accession>
<dbReference type="Proteomes" id="UP000324222">
    <property type="component" value="Unassembled WGS sequence"/>
</dbReference>
<comment type="caution">
    <text evidence="2">The sequence shown here is derived from an EMBL/GenBank/DDBJ whole genome shotgun (WGS) entry which is preliminary data.</text>
</comment>
<feature type="region of interest" description="Disordered" evidence="1">
    <location>
        <begin position="50"/>
        <end position="80"/>
    </location>
</feature>